<feature type="active site" description="Proton acceptor; for dehydratase activity" evidence="9">
    <location>
        <position position="1020"/>
    </location>
</feature>
<dbReference type="Pfam" id="PF21089">
    <property type="entry name" value="PKS_DH_N"/>
    <property type="match status" value="1"/>
</dbReference>
<dbReference type="InterPro" id="IPR045851">
    <property type="entry name" value="AMP-bd_C_sf"/>
</dbReference>
<dbReference type="InterPro" id="IPR020841">
    <property type="entry name" value="PKS_Beta-ketoAc_synthase_dom"/>
</dbReference>
<dbReference type="InterPro" id="IPR020806">
    <property type="entry name" value="PKS_PP-bd"/>
</dbReference>
<dbReference type="GO" id="GO:0009403">
    <property type="term" value="P:toxin biosynthetic process"/>
    <property type="evidence" value="ECO:0007669"/>
    <property type="project" value="UniProtKB-ARBA"/>
</dbReference>
<dbReference type="VEuPathDB" id="FungiDB:MGG_03810"/>
<dbReference type="GO" id="GO:0031177">
    <property type="term" value="F:phosphopantetheine binding"/>
    <property type="evidence" value="ECO:0007669"/>
    <property type="project" value="InterPro"/>
</dbReference>
<dbReference type="InterPro" id="IPR013120">
    <property type="entry name" value="FAR_NAD-bd"/>
</dbReference>
<evidence type="ECO:0000256" key="7">
    <source>
        <dbReference type="ARBA" id="ARBA00023002"/>
    </source>
</evidence>
<dbReference type="InterPro" id="IPR016035">
    <property type="entry name" value="Acyl_Trfase/lysoPLipase"/>
</dbReference>
<dbReference type="SMR" id="G4NHK7"/>
<dbReference type="Pfam" id="PF14765">
    <property type="entry name" value="PS-DH"/>
    <property type="match status" value="1"/>
</dbReference>
<dbReference type="eggNOG" id="KOG1178">
    <property type="taxonomic scope" value="Eukaryota"/>
</dbReference>
<dbReference type="SUPFAM" id="SSF51735">
    <property type="entry name" value="NAD(P)-binding Rossmann-fold domains"/>
    <property type="match status" value="2"/>
</dbReference>
<evidence type="ECO:0000256" key="2">
    <source>
        <dbReference type="ARBA" id="ARBA00022553"/>
    </source>
</evidence>
<dbReference type="PROSITE" id="PS00012">
    <property type="entry name" value="PHOSPHOPANTETHEINE"/>
    <property type="match status" value="1"/>
</dbReference>
<dbReference type="InterPro" id="IPR036736">
    <property type="entry name" value="ACP-like_sf"/>
</dbReference>
<dbReference type="Gene3D" id="1.10.1200.10">
    <property type="entry name" value="ACP-like"/>
    <property type="match status" value="2"/>
</dbReference>
<dbReference type="SMART" id="SM00825">
    <property type="entry name" value="PKS_KS"/>
    <property type="match status" value="1"/>
</dbReference>
<dbReference type="InterPro" id="IPR001242">
    <property type="entry name" value="Condensation_dom"/>
</dbReference>
<dbReference type="SUPFAM" id="SSF56801">
    <property type="entry name" value="Acetyl-CoA synthetase-like"/>
    <property type="match status" value="1"/>
</dbReference>
<dbReference type="Pfam" id="PF00109">
    <property type="entry name" value="ketoacyl-synt"/>
    <property type="match status" value="1"/>
</dbReference>
<evidence type="ECO:0000256" key="4">
    <source>
        <dbReference type="ARBA" id="ARBA00022603"/>
    </source>
</evidence>
<dbReference type="InParanoid" id="G4NHK7"/>
<dbReference type="HOGENOM" id="CLU_000022_37_5_1"/>
<evidence type="ECO:0000313" key="14">
    <source>
        <dbReference type="EMBL" id="EHA47717.1"/>
    </source>
</evidence>
<dbReference type="GO" id="GO:0004312">
    <property type="term" value="F:fatty acid synthase activity"/>
    <property type="evidence" value="ECO:0007669"/>
    <property type="project" value="TreeGrafter"/>
</dbReference>
<keyword evidence="5" id="KW-0808">Transferase</keyword>
<dbReference type="InterPro" id="IPR049900">
    <property type="entry name" value="PKS_mFAS_DH"/>
</dbReference>
<dbReference type="Pfam" id="PF00668">
    <property type="entry name" value="Condensation"/>
    <property type="match status" value="1"/>
</dbReference>
<dbReference type="Gene3D" id="3.40.50.12780">
    <property type="entry name" value="N-terminal domain of ligase-like"/>
    <property type="match status" value="1"/>
</dbReference>
<evidence type="ECO:0000313" key="15">
    <source>
        <dbReference type="Proteomes" id="UP000009058"/>
    </source>
</evidence>
<feature type="region of interest" description="N-terminal hotdog fold" evidence="9">
    <location>
        <begin position="988"/>
        <end position="1129"/>
    </location>
</feature>
<dbReference type="InterPro" id="IPR036291">
    <property type="entry name" value="NAD(P)-bd_dom_sf"/>
</dbReference>
<dbReference type="OrthoDB" id="329835at2759"/>
<dbReference type="InterPro" id="IPR014043">
    <property type="entry name" value="Acyl_transferase_dom"/>
</dbReference>
<evidence type="ECO:0000259" key="12">
    <source>
        <dbReference type="PROSITE" id="PS52004"/>
    </source>
</evidence>
<dbReference type="InterPro" id="IPR023213">
    <property type="entry name" value="CAT-like_dom_sf"/>
</dbReference>
<dbReference type="InterPro" id="IPR016036">
    <property type="entry name" value="Malonyl_transacylase_ACP-bd"/>
</dbReference>
<dbReference type="Pfam" id="PF22336">
    <property type="entry name" value="RhiE-like_linker"/>
    <property type="match status" value="1"/>
</dbReference>
<evidence type="ECO:0000256" key="9">
    <source>
        <dbReference type="PROSITE-ProRule" id="PRU01363"/>
    </source>
</evidence>
<dbReference type="SUPFAM" id="SSF53335">
    <property type="entry name" value="S-adenosyl-L-methionine-dependent methyltransferases"/>
    <property type="match status" value="1"/>
</dbReference>
<dbReference type="InterPro" id="IPR020807">
    <property type="entry name" value="PKS_DH"/>
</dbReference>
<dbReference type="InterPro" id="IPR006162">
    <property type="entry name" value="Ppantetheine_attach_site"/>
</dbReference>
<dbReference type="eggNOG" id="KOG1202">
    <property type="taxonomic scope" value="Eukaryota"/>
</dbReference>
<feature type="compositionally biased region" description="Low complexity" evidence="10">
    <location>
        <begin position="2720"/>
        <end position="2737"/>
    </location>
</feature>
<keyword evidence="8" id="KW-0511">Multifunctional enzyme</keyword>
<dbReference type="InterPro" id="IPR049551">
    <property type="entry name" value="PKS_DH_C"/>
</dbReference>
<dbReference type="InterPro" id="IPR029063">
    <property type="entry name" value="SAM-dependent_MTases_sf"/>
</dbReference>
<proteinExistence type="predicted"/>
<name>G4NHK7_PYRO7</name>
<keyword evidence="2" id="KW-0597">Phosphoprotein</keyword>
<feature type="domain" description="PKS/mFAS DH" evidence="13">
    <location>
        <begin position="988"/>
        <end position="1308"/>
    </location>
</feature>
<feature type="region of interest" description="Disordered" evidence="10">
    <location>
        <begin position="2643"/>
        <end position="2738"/>
    </location>
</feature>
<dbReference type="CDD" id="cd00833">
    <property type="entry name" value="PKS"/>
    <property type="match status" value="1"/>
</dbReference>
<gene>
    <name evidence="14" type="ORF">MGG_03810</name>
</gene>
<dbReference type="Proteomes" id="UP000009058">
    <property type="component" value="Chromosome 6"/>
</dbReference>
<dbReference type="PANTHER" id="PTHR43775">
    <property type="entry name" value="FATTY ACID SYNTHASE"/>
    <property type="match status" value="1"/>
</dbReference>
<accession>G4NHK7</accession>
<dbReference type="InterPro" id="IPR050091">
    <property type="entry name" value="PKS_NRPS_Biosynth_Enz"/>
</dbReference>
<dbReference type="Gene3D" id="3.10.129.110">
    <property type="entry name" value="Polyketide synthase dehydratase"/>
    <property type="match status" value="1"/>
</dbReference>
<keyword evidence="3" id="KW-0436">Ligase</keyword>
<dbReference type="InterPro" id="IPR054514">
    <property type="entry name" value="RhiE-like_linker"/>
</dbReference>
<dbReference type="Gene3D" id="3.40.366.10">
    <property type="entry name" value="Malonyl-Coenzyme A Acyl Carrier Protein, domain 2"/>
    <property type="match status" value="1"/>
</dbReference>
<keyword evidence="15" id="KW-1185">Reference proteome</keyword>
<dbReference type="Gene3D" id="3.30.300.30">
    <property type="match status" value="1"/>
</dbReference>
<dbReference type="Pfam" id="PF08659">
    <property type="entry name" value="KR"/>
    <property type="match status" value="1"/>
</dbReference>
<dbReference type="Gene3D" id="3.40.50.150">
    <property type="entry name" value="Vaccinia Virus protein VP39"/>
    <property type="match status" value="1"/>
</dbReference>
<feature type="active site" description="Proton donor; for dehydratase activity" evidence="9">
    <location>
        <position position="1210"/>
    </location>
</feature>
<dbReference type="InterPro" id="IPR013217">
    <property type="entry name" value="Methyltransf_12"/>
</dbReference>
<dbReference type="SUPFAM" id="SSF47336">
    <property type="entry name" value="ACP-like"/>
    <property type="match status" value="2"/>
</dbReference>
<dbReference type="InterPro" id="IPR000873">
    <property type="entry name" value="AMP-dep_synth/lig_dom"/>
</dbReference>
<evidence type="ECO:0000256" key="10">
    <source>
        <dbReference type="SAM" id="MobiDB-lite"/>
    </source>
</evidence>
<dbReference type="PROSITE" id="PS52004">
    <property type="entry name" value="KS3_2"/>
    <property type="match status" value="1"/>
</dbReference>
<dbReference type="InterPro" id="IPR042099">
    <property type="entry name" value="ANL_N_sf"/>
</dbReference>
<dbReference type="Pfam" id="PF02801">
    <property type="entry name" value="Ketoacyl-synt_C"/>
    <property type="match status" value="1"/>
</dbReference>
<feature type="domain" description="Carrier" evidence="11">
    <location>
        <begin position="2561"/>
        <end position="2636"/>
    </location>
</feature>
<evidence type="ECO:0000256" key="6">
    <source>
        <dbReference type="ARBA" id="ARBA00022737"/>
    </source>
</evidence>
<dbReference type="InterPro" id="IPR057326">
    <property type="entry name" value="KR_dom"/>
</dbReference>
<dbReference type="Gene3D" id="3.40.47.10">
    <property type="match status" value="1"/>
</dbReference>
<feature type="domain" description="Ketosynthase family 3 (KS3)" evidence="12">
    <location>
        <begin position="11"/>
        <end position="448"/>
    </location>
</feature>
<dbReference type="GO" id="GO:0032259">
    <property type="term" value="P:methylation"/>
    <property type="evidence" value="ECO:0007669"/>
    <property type="project" value="UniProtKB-KW"/>
</dbReference>
<dbReference type="Pfam" id="PF08242">
    <property type="entry name" value="Methyltransf_12"/>
    <property type="match status" value="1"/>
</dbReference>
<dbReference type="GO" id="GO:0008168">
    <property type="term" value="F:methyltransferase activity"/>
    <property type="evidence" value="ECO:0007669"/>
    <property type="project" value="UniProtKB-KW"/>
</dbReference>
<dbReference type="InterPro" id="IPR014030">
    <property type="entry name" value="Ketoacyl_synth_N"/>
</dbReference>
<reference evidence="14 15" key="1">
    <citation type="journal article" date="2005" name="Nature">
        <title>The genome sequence of the rice blast fungus Magnaporthe grisea.</title>
        <authorList>
            <person name="Dean R.A."/>
            <person name="Talbot N.J."/>
            <person name="Ebbole D.J."/>
            <person name="Farman M.L."/>
            <person name="Mitchell T.K."/>
            <person name="Orbach M.J."/>
            <person name="Thon M."/>
            <person name="Kulkarni R."/>
            <person name="Xu J.R."/>
            <person name="Pan H."/>
            <person name="Read N.D."/>
            <person name="Lee Y.H."/>
            <person name="Carbone I."/>
            <person name="Brown D."/>
            <person name="Oh Y.Y."/>
            <person name="Donofrio N."/>
            <person name="Jeong J.S."/>
            <person name="Soanes D.M."/>
            <person name="Djonovic S."/>
            <person name="Kolomiets E."/>
            <person name="Rehmeyer C."/>
            <person name="Li W."/>
            <person name="Harding M."/>
            <person name="Kim S."/>
            <person name="Lebrun M.H."/>
            <person name="Bohnert H."/>
            <person name="Coughlan S."/>
            <person name="Butler J."/>
            <person name="Calvo S."/>
            <person name="Ma L.J."/>
            <person name="Nicol R."/>
            <person name="Purcell S."/>
            <person name="Nusbaum C."/>
            <person name="Galagan J.E."/>
            <person name="Birren B.W."/>
        </authorList>
    </citation>
    <scope>NUCLEOTIDE SEQUENCE [LARGE SCALE GENOMIC DNA]</scope>
    <source>
        <strain evidence="15">70-15 / ATCC MYA-4617 / FGSC 8958</strain>
    </source>
</reference>
<dbReference type="SMART" id="SM00826">
    <property type="entry name" value="PKS_DH"/>
    <property type="match status" value="1"/>
</dbReference>
<dbReference type="PROSITE" id="PS52019">
    <property type="entry name" value="PKS_MFAS_DH"/>
    <property type="match status" value="1"/>
</dbReference>
<dbReference type="CDD" id="cd02440">
    <property type="entry name" value="AdoMet_MTases"/>
    <property type="match status" value="1"/>
</dbReference>
<dbReference type="InterPro" id="IPR042104">
    <property type="entry name" value="PKS_dehydratase_sf"/>
</dbReference>
<dbReference type="PANTHER" id="PTHR43775:SF20">
    <property type="entry name" value="HYBRID PKS-NRPS SYNTHETASE APDA"/>
    <property type="match status" value="1"/>
</dbReference>
<dbReference type="GeneID" id="2677140"/>
<dbReference type="InterPro" id="IPR020845">
    <property type="entry name" value="AMP-binding_CS"/>
</dbReference>
<dbReference type="InterPro" id="IPR013968">
    <property type="entry name" value="PKS_KR"/>
</dbReference>
<feature type="region of interest" description="C-terminal hotdog fold" evidence="9">
    <location>
        <begin position="1147"/>
        <end position="1308"/>
    </location>
</feature>
<dbReference type="CDD" id="cd19532">
    <property type="entry name" value="C_PKS-NRPS"/>
    <property type="match status" value="1"/>
</dbReference>
<dbReference type="SUPFAM" id="SSF53901">
    <property type="entry name" value="Thiolase-like"/>
    <property type="match status" value="1"/>
</dbReference>
<keyword evidence="1" id="KW-0596">Phosphopantetheine</keyword>
<dbReference type="GO" id="GO:0016491">
    <property type="term" value="F:oxidoreductase activity"/>
    <property type="evidence" value="ECO:0007669"/>
    <property type="project" value="UniProtKB-KW"/>
</dbReference>
<dbReference type="Pfam" id="PF07993">
    <property type="entry name" value="NAD_binding_4"/>
    <property type="match status" value="1"/>
</dbReference>
<dbReference type="Pfam" id="PF00698">
    <property type="entry name" value="Acyl_transf_1"/>
    <property type="match status" value="1"/>
</dbReference>
<evidence type="ECO:0000259" key="13">
    <source>
        <dbReference type="PROSITE" id="PS52019"/>
    </source>
</evidence>
<dbReference type="OMA" id="DIHYREL"/>
<dbReference type="SMART" id="SM00827">
    <property type="entry name" value="PKS_AT"/>
    <property type="match status" value="1"/>
</dbReference>
<feature type="domain" description="Carrier" evidence="11">
    <location>
        <begin position="3784"/>
        <end position="3864"/>
    </location>
</feature>
<dbReference type="SMART" id="SM00823">
    <property type="entry name" value="PKS_PP"/>
    <property type="match status" value="2"/>
</dbReference>
<keyword evidence="4" id="KW-0489">Methyltransferase</keyword>
<dbReference type="EMBL" id="CM001236">
    <property type="protein sequence ID" value="EHA47717.1"/>
    <property type="molecule type" value="Genomic_DNA"/>
</dbReference>
<dbReference type="InterPro" id="IPR016039">
    <property type="entry name" value="Thiolase-like"/>
</dbReference>
<evidence type="ECO:0000256" key="3">
    <source>
        <dbReference type="ARBA" id="ARBA00022598"/>
    </source>
</evidence>
<feature type="compositionally biased region" description="Low complexity" evidence="10">
    <location>
        <begin position="2686"/>
        <end position="2712"/>
    </location>
</feature>
<sequence length="4255" mass="460338">MSSSPESQSSPEPIAIVGTGFRFPGGASTPSKLWDLLHSPRDVLAPIPQSRFNAEGFYHQDGEYGGHSNVRDSYTIAEDVAAWDAGFFNVAAAEASAIDPQQRLLTECVYEALESGGHSVQALRGSDTAVYVGLVNEEYSDIHYRELNTTPRYFSTGTGRSIASNRISYIFDWRGASMTIDTACSSSLVAIHQAVQTLRSGAFKVAVAAGVNMLLGPEPYIVESSFHMLSPTGRCRMWDASADGYGRGDGVAAVILKTLSQAIEDGDRIESVIRETGINQDGATGGITVPNASAQIALIRDTYRRAGLDLAKRSDRPQFFECHGTGTPTGDPLEARAVHEALGKHIVVDESPGRPPLYVGSIKTVIGHTEATAGIAGIIKASLALQNGLIPPNLLFERLNPAIEPLYHGLQVPVGKPVPWPATGASPRRASVNSFGFGGTAIWTNTRRPKNSHAILESYQLPQAQGTKCAQKSVPLPFVFSAATKASLKRMLALFGDFLSPQQRPQDLTAHDLAFTLNSRRSALSCRAVFAARGLEDLASKIRDTISDPDWQPTATAPEGKNVGSRAPRILGVFAGQGAQWPGMARQIIGDIPFVQQRVVELEGHLQDLASQDAPSWSLRDELGKVQGSNLDLAQFSQPLCTALQIIQIDLLAAAGIRFSAVVGHSSGEIAAAYAAGLLSARDAMVVAYYRGLHSPRLAGKSKNSKGGSMMAAGISYAEALAVVGLEQFQGRIAVAAHNSPASVTLSGDEDAILEAKELLTSDGKFARLLRVDQAYHSHHMRPCLAPYVASLQRAGVGAVRPRPHSNQETIWYSSVHRDGAGQRVMTAVDCEYWAANMAQTVLFAGAVESAVTADASAAAQPFTTAIGLGPHGALRGPLEDILGSLSRTQGGNSTAERTQIPYTDVLTRNQDDSLCLMRCVGTLLANGAINSADVGRFQSTVYQLEHLGGRRLIPARNLPSYPWDHSRTFWHESRRSRALRTRSKPAHPLLGTLSPDSSATDLAWHNLVRLADLPWLRGHRLQGQVVYPAAAYMAGAIDAALHVAGEMGREVRAIEFRHVWIGKAIAFDDDSASGGVEVYTTLTINDDRVDEKAVLDARFRVRSSVFGSASTDAAMNFSGSMLITMLDPGGQAWPLLLPQKQPPALLVQVGHEGFYQELDQIGYQYTDSFRTLTSARRKLGYAQSSLQLPLPGLLHRSEKDFLLHPGPLDALFQAILLAYSSPGDGRLWSLHVPIAVDRMLIDVDKVRASNSTSAYSIKATITQDPSFSGQPQKGIGGDVGIFTSDGSVGLVRAEGVRLAPLAMAAADDDVDMFLEPVEGGISTDCAASMFLPDNNTIARATEEETRLGWLLERIAHFYLGRLAEEITPEQEAKAQWHHQKLIKYARRVSREVAAGRQPYVKVEHAQDTYEIITDLMDRHAHVIDVQLMRAVGENLGAAVRGETVILQHMMHDGMLNRSYEETLGVKPFSEFLSRVIEQITFVHPEASILEIGAGTGGATKRILKRIPDRFGHYTFTDISSGFFEKAKSVFSSFVGSGRMSFRALDIERDPVREQGFQEHSYDVVLASFVLHATADLENTLRNCRRLLRPGGYLVLLEMTSNDTLRLGLTMGGLEGWWLGADTGRPWSPCVGFDEWHRLLELTGFTGVEDQTPQLDLLAWPYGILVSRAVNSDVRMLLEPCKEVLLTRDSLARMPNLLIVAGSSAKNVALAGELRGMLRPFSASQMVVNGGFGGFVREQTQRRQSCLHEGAQEKDLTVLYLADLDQQPLLQDISQDAFQGLKELLRLSPKHLLWLTHGARDGQRPYAVASIGLGRALIMEYRQVAMQFIDFATASPDAGEVSDHLLRLVVQSAFKKQGTNLLHSQESEIAVDEHGRVLVSRIQPHRHFNHAYNSARRVVSEPADPSGDYEVYDEWDEDGAELVSRIPLPRPQGLTHSSSVGYAAARGIKPLYSVPLALRPGGRTWNVSAGFPVPPISAETSAQRSVQIILSDRVGSVITALSKPMSVSAEANLPVLLGDMAALILASLITSEVEHDCQPIKHGYEPRSQGVFLVLEPHVALARLLFTKAAASASWTITCVTTSPEKAALAPEDFAFFDANASRPAIRQALRLSGFAKVLGIVICCDPAARNSDAQPLARALRGSLPELARVRTTLVADLVRDAHVSRPVPEIKSGPASQSRLISIFHDAVINAQKITPSRSHESVHFVSPQEYVQRSAKSTPNGLSVIDWSAAWRSPLTTTARPLDGVEPLLRGDRTYLLLGLGGKGGLGSSLAEYMVGQGARHIVLTSRNPGVQSELVASYAGRGVRIEGVANDITDKTALEKLVKDLQESPDWPPIAGVANGAMVLADVSLDNMTHDQMVRVLRPKVVGSTLLDQIFESAPLDFFMLVSSLSCVLGNRGQANYDAANMFLVGLAKQRRARGLAASVVDIGAVMGTGYMAREVKEQTLRQMVGAGFSKMSERDFCMAFAHGILAGRPGLAYGGSSSSSSEVITGLNVPPPTAEFQPDWVTNPRFSHMIAKSRAIASRKAQDPVSETKAEKTRDLLKRSRTPGELSRVVSAAMFKKMVYMLQVGQEVAGDVDAFSRRSTSSLGVDSLVAVELRTWVFREFGVDIPVFKILADTNLADMVGFILAALPAKLTPSLEKDSNRGSVPGSALEEPKQQQQQQQQQPTKGSDSPSLVAEITTTTATTTSTTTTSTTTTSTTTTTNTTEQDRIGQSSSRTGSSSSEQSPASAPFEKTVAMSYGQSRFWLMNNLGPTPTVCNVVNDMEIKAELDTAALARAVQSLGMRHEALRTAFVSTGRDSDLPHQVVLMQSPLQLETREVQSLDEVDRLYHELHHAQFNLETGELVKMVLASLPSGQVHHLLIGYHHINMDSFSMAILMSELLQLYAGTVLEPRTLQQSDLALYEQDQLRSGKWARELAFWRRLSAENPTLHEPLPILHLSPSSTTRARPDRIAYRAQVRSRRISAATAQRLRSLCRHVGVTPFHVYTTVLQVLITRLAQVQRVTVGMADGNRGSLHLPGADGAVGNFLNMVPLFLGSPPRDHTIYMLLCQTRDVVLEAISNASVPIELITEQTGAPKNPSCSPLFQVFIDYKRVTETLPLPEGKGTVQGSRYLLSKTPYDIMLDVIDTPAGDALLQLHAQDGLYTSEESARLLDLYSTLLDSFSQANSKTAVGDARMVTADQAEAALRLGRGQILHLKHQSILPSLDLAAQSLQDTVALGDMSKSSLSWADMTRKSIALCRELRRLGVSPGARVGMFQEPTVDWVVTMLGVWRAGASYVPLDLAQGLPRLARIAKASKLAALVVHSETAALVARLGRDPNDGVVDISTLHHFPLLGAAALPDVSGLDIESSDEAMLLYTSGTTGEPKGISIPHRIVVNGIEGMIQRWPELKSKPLTVLQHCSLGFDVSWFTVLLGLACKGQAVIASRDVRGDPRALARIIVQNGINCTVATPSETMAWLQGDHLGELASSDWGWHVAVGEPIPAAFLRQVHQHGKPSLRVINAYGPSETWMPLSHEIPLGQARTMEDVERLWPVPIGSTMPNYAVRVEDVNGHVLPPGMPGQVVIGGCGVALGYVSSEPTVTDPRFLPDSHPAEVHLARGWDKVHPSGDYGYMTEEGLFFSLGRISGDTQIKLRGMRLDLRHVEAAMMDMEMAQGFVVDVVVGVRSTDGQPLAAGSLADDSTSKVLVAHAVTDASTATTDTDERLRSIAENLPLPDYMRPAVVVPVDSIPLTPNGKQDRAAIALWPVQLGSMKVHESNAAEWESSSPQAAHVSNGDKQPLELMSRIWREALGLSPTGSEQPGPMEPDDDFFQMGGNSILLTRVQRSIRLEHGVDLPLRELFHNTTLAQMSQLLLDQDGNGLSGDRIDWEAETQPLPELDLALHVTKVSPADSVPGIGTQQGGVVVALTGAAGFLGRHLVQNLIQHPAVAAIHCIAVRSRPERLAAHQEAARAAGKNLIIHPGDLSQPHLGIADPAMARAVFSTADVIIHNAADTSFLKSYTTLRAANLDALKTLTRLSLIHRTIAPPQHSPRRRPAHMHLVSTAGVATFAGRDLREEPLGRHPPPHVDEGYLLTKWAGELFLERVAAASEGLLAATVHRTAALVGPGAPELDIVSSVVRYSLAVGAVPTLEGYGGRIQFVPVEEVARAMVDASLGAEAAAGGIRYRNHCSADAHLTVDLSDLGTYCKRSLGQTGSLPVLGDDEWIEKAEAAGFPPLLGTYLRADTLGGKRKTFRLLLRAQEGTGKTRI</sequence>
<dbReference type="Gene3D" id="3.30.559.30">
    <property type="entry name" value="Nonribosomal peptide synthetase, condensation domain"/>
    <property type="match status" value="1"/>
</dbReference>
<dbReference type="GO" id="GO:0006633">
    <property type="term" value="P:fatty acid biosynthetic process"/>
    <property type="evidence" value="ECO:0007669"/>
    <property type="project" value="TreeGrafter"/>
</dbReference>
<dbReference type="SUPFAM" id="SSF52151">
    <property type="entry name" value="FabD/lysophospholipase-like"/>
    <property type="match status" value="1"/>
</dbReference>
<evidence type="ECO:0000256" key="8">
    <source>
        <dbReference type="ARBA" id="ARBA00023268"/>
    </source>
</evidence>
<dbReference type="KEGG" id="mgr:MGG_03810"/>
<dbReference type="InterPro" id="IPR049552">
    <property type="entry name" value="PKS_DH_N"/>
</dbReference>
<dbReference type="Pfam" id="PF00550">
    <property type="entry name" value="PP-binding"/>
    <property type="match status" value="2"/>
</dbReference>
<dbReference type="PROSITE" id="PS00455">
    <property type="entry name" value="AMP_BINDING"/>
    <property type="match status" value="1"/>
</dbReference>
<dbReference type="GO" id="GO:0016874">
    <property type="term" value="F:ligase activity"/>
    <property type="evidence" value="ECO:0007669"/>
    <property type="project" value="UniProtKB-KW"/>
</dbReference>
<evidence type="ECO:0000256" key="1">
    <source>
        <dbReference type="ARBA" id="ARBA00022450"/>
    </source>
</evidence>
<protein>
    <submittedName>
        <fullName evidence="14">Polyketide synthase</fullName>
    </submittedName>
</protein>
<keyword evidence="7" id="KW-0560">Oxidoreductase</keyword>
<dbReference type="Gene3D" id="3.40.50.720">
    <property type="entry name" value="NAD(P)-binding Rossmann-like Domain"/>
    <property type="match status" value="3"/>
</dbReference>
<dbReference type="Gene3D" id="3.30.559.10">
    <property type="entry name" value="Chloramphenicol acetyltransferase-like domain"/>
    <property type="match status" value="1"/>
</dbReference>
<dbReference type="RefSeq" id="XP_003720084.1">
    <property type="nucleotide sequence ID" value="XM_003720036.1"/>
</dbReference>
<dbReference type="InterPro" id="IPR014031">
    <property type="entry name" value="Ketoacyl_synth_C"/>
</dbReference>
<dbReference type="PROSITE" id="PS50075">
    <property type="entry name" value="CARRIER"/>
    <property type="match status" value="2"/>
</dbReference>
<dbReference type="InterPro" id="IPR001227">
    <property type="entry name" value="Ac_transferase_dom_sf"/>
</dbReference>
<dbReference type="SUPFAM" id="SSF52777">
    <property type="entry name" value="CoA-dependent acyltransferases"/>
    <property type="match status" value="2"/>
</dbReference>
<keyword evidence="6" id="KW-0677">Repeat</keyword>
<evidence type="ECO:0000259" key="11">
    <source>
        <dbReference type="PROSITE" id="PS50075"/>
    </source>
</evidence>
<organism evidence="14 15">
    <name type="scientific">Pyricularia oryzae (strain 70-15 / ATCC MYA-4617 / FGSC 8958)</name>
    <name type="common">Rice blast fungus</name>
    <name type="synonym">Magnaporthe oryzae</name>
    <dbReference type="NCBI Taxonomy" id="242507"/>
    <lineage>
        <taxon>Eukaryota</taxon>
        <taxon>Fungi</taxon>
        <taxon>Dikarya</taxon>
        <taxon>Ascomycota</taxon>
        <taxon>Pezizomycotina</taxon>
        <taxon>Sordariomycetes</taxon>
        <taxon>Sordariomycetidae</taxon>
        <taxon>Magnaporthales</taxon>
        <taxon>Pyriculariaceae</taxon>
        <taxon>Pyricularia</taxon>
    </lineage>
</organism>
<dbReference type="InterPro" id="IPR009081">
    <property type="entry name" value="PP-bd_ACP"/>
</dbReference>
<dbReference type="Pfam" id="PF00501">
    <property type="entry name" value="AMP-binding"/>
    <property type="match status" value="1"/>
</dbReference>
<reference key="2">
    <citation type="submission" date="2011-05" db="EMBL/GenBank/DDBJ databases">
        <title>The Genome Sequence of Magnaporthe oryzae 70-15.</title>
        <authorList>
            <consortium name="The Broad Institute Genome Sequencing Platform"/>
            <person name="Ma L.-J."/>
            <person name="Dead R."/>
            <person name="Young S.K."/>
            <person name="Zeng Q."/>
            <person name="Gargeya S."/>
            <person name="Fitzgerald M."/>
            <person name="Haas B."/>
            <person name="Abouelleil A."/>
            <person name="Alvarado L."/>
            <person name="Arachchi H.M."/>
            <person name="Berlin A."/>
            <person name="Brown A."/>
            <person name="Chapman S.B."/>
            <person name="Chen Z."/>
            <person name="Dunbar C."/>
            <person name="Freedman E."/>
            <person name="Gearin G."/>
            <person name="Gellesch M."/>
            <person name="Goldberg J."/>
            <person name="Griggs A."/>
            <person name="Gujja S."/>
            <person name="Heiman D."/>
            <person name="Howarth C."/>
            <person name="Larson L."/>
            <person name="Lui A."/>
            <person name="MacDonald P.J.P."/>
            <person name="Mehta T."/>
            <person name="Montmayeur A."/>
            <person name="Murphy C."/>
            <person name="Neiman D."/>
            <person name="Pearson M."/>
            <person name="Priest M."/>
            <person name="Roberts A."/>
            <person name="Saif S."/>
            <person name="Shea T."/>
            <person name="Shenoy N."/>
            <person name="Sisk P."/>
            <person name="Stolte C."/>
            <person name="Sykes S."/>
            <person name="Yandava C."/>
            <person name="Wortman J."/>
            <person name="Nusbaum C."/>
            <person name="Birren B."/>
        </authorList>
    </citation>
    <scope>NUCLEOTIDE SEQUENCE</scope>
    <source>
        <strain>70-15</strain>
    </source>
</reference>
<evidence type="ECO:0000256" key="5">
    <source>
        <dbReference type="ARBA" id="ARBA00022679"/>
    </source>
</evidence>
<dbReference type="SUPFAM" id="SSF55048">
    <property type="entry name" value="Probable ACP-binding domain of malonyl-CoA ACP transacylase"/>
    <property type="match status" value="1"/>
</dbReference>
<dbReference type="SMART" id="SM00822">
    <property type="entry name" value="PKS_KR"/>
    <property type="match status" value="1"/>
</dbReference>